<feature type="domain" description="Glucosamine/galactosamine-6-phosphate isomerase" evidence="1">
    <location>
        <begin position="25"/>
        <end position="207"/>
    </location>
</feature>
<reference evidence="2 3" key="1">
    <citation type="submission" date="2017-09" db="EMBL/GenBank/DDBJ databases">
        <title>Depth-based differentiation of microbial function through sediment-hosted aquifers and enrichment of novel symbionts in the deep terrestrial subsurface.</title>
        <authorList>
            <person name="Probst A.J."/>
            <person name="Ladd B."/>
            <person name="Jarett J.K."/>
            <person name="Geller-Mcgrath D.E."/>
            <person name="Sieber C.M."/>
            <person name="Emerson J.B."/>
            <person name="Anantharaman K."/>
            <person name="Thomas B.C."/>
            <person name="Malmstrom R."/>
            <person name="Stieglmeier M."/>
            <person name="Klingl A."/>
            <person name="Woyke T."/>
            <person name="Ryan C.M."/>
            <person name="Banfield J.F."/>
        </authorList>
    </citation>
    <scope>NUCLEOTIDE SEQUENCE [LARGE SCALE GENOMIC DNA]</scope>
    <source>
        <strain evidence="2">CG22_combo_CG10-13_8_21_14_all_38_20</strain>
    </source>
</reference>
<protein>
    <recommendedName>
        <fullName evidence="1">Glucosamine/galactosamine-6-phosphate isomerase domain-containing protein</fullName>
    </recommendedName>
</protein>
<dbReference type="GO" id="GO:0005975">
    <property type="term" value="P:carbohydrate metabolic process"/>
    <property type="evidence" value="ECO:0007669"/>
    <property type="project" value="InterPro"/>
</dbReference>
<sequence>MEIIEVKNKEEGAKIAFELLKKIVNKETVMFLSGGSSPKDLYKLISNDKSHSVSPLAFCTVDERWGSPGHKDSNELMIEQTGLYKYAAGACGAAGIEVHKILGGILNRNETANRYNVVLEGVLARAESSVTIMGIGVDGHTAGIAPGIKLGAKSLVEDYSHVASDWQYPERITLTPKALEIIEKHIILAYGEEKLLALRALIKGNNENYSRLEGAVYLITDQKLI</sequence>
<dbReference type="Pfam" id="PF01182">
    <property type="entry name" value="Glucosamine_iso"/>
    <property type="match status" value="1"/>
</dbReference>
<evidence type="ECO:0000313" key="2">
    <source>
        <dbReference type="EMBL" id="PIP61771.1"/>
    </source>
</evidence>
<gene>
    <name evidence="2" type="ORF">COW99_02275</name>
</gene>
<name>A0A2H0BVW4_9BACT</name>
<accession>A0A2H0BVW4</accession>
<evidence type="ECO:0000313" key="3">
    <source>
        <dbReference type="Proteomes" id="UP000231246"/>
    </source>
</evidence>
<dbReference type="Proteomes" id="UP000231246">
    <property type="component" value="Unassembled WGS sequence"/>
</dbReference>
<dbReference type="AlphaFoldDB" id="A0A2H0BVW4"/>
<dbReference type="EMBL" id="PCTA01000016">
    <property type="protein sequence ID" value="PIP61771.1"/>
    <property type="molecule type" value="Genomic_DNA"/>
</dbReference>
<comment type="caution">
    <text evidence="2">The sequence shown here is derived from an EMBL/GenBank/DDBJ whole genome shotgun (WGS) entry which is preliminary data.</text>
</comment>
<dbReference type="InterPro" id="IPR006148">
    <property type="entry name" value="Glc/Gal-6P_isomerase"/>
</dbReference>
<evidence type="ECO:0000259" key="1">
    <source>
        <dbReference type="Pfam" id="PF01182"/>
    </source>
</evidence>
<proteinExistence type="predicted"/>
<dbReference type="Gene3D" id="3.40.50.1360">
    <property type="match status" value="1"/>
</dbReference>
<dbReference type="InterPro" id="IPR037171">
    <property type="entry name" value="NagB/RpiA_transferase-like"/>
</dbReference>
<dbReference type="SUPFAM" id="SSF100950">
    <property type="entry name" value="NagB/RpiA/CoA transferase-like"/>
    <property type="match status" value="1"/>
</dbReference>
<organism evidence="2 3">
    <name type="scientific">Candidatus Roizmanbacteria bacterium CG22_combo_CG10-13_8_21_14_all_38_20</name>
    <dbReference type="NCBI Taxonomy" id="1974862"/>
    <lineage>
        <taxon>Bacteria</taxon>
        <taxon>Candidatus Roizmaniibacteriota</taxon>
    </lineage>
</organism>